<dbReference type="SMART" id="SM00530">
    <property type="entry name" value="HTH_XRE"/>
    <property type="match status" value="1"/>
</dbReference>
<dbReference type="Proteomes" id="UP000460412">
    <property type="component" value="Unassembled WGS sequence"/>
</dbReference>
<sequence>MNIVLMEYYRELKGYTYEKLSELSGIPIETVQKIFKGEAFSLDCEALQALEKVLKTEHYGNEVRKTGAYGVKKKDYTLEDYYALPEDQRVELIDGKFYEMKAPTTGHQAVSMEISMQIFHYISRKKGQCRVLFAPVDVQLDCDDQTMVQPDVLIICDKDKIIRRCIMGAPDFIIEILSESTQKKDIYLKLHKYEAAGVREYWMVDTDRRKVIVYFFEKDAYPAIYGMKDKIPVEIFGGELEIDFALVEDTLTDIGQ</sequence>
<protein>
    <submittedName>
        <fullName evidence="2">Helix-turn-helix domain-containing protein</fullName>
    </submittedName>
</protein>
<evidence type="ECO:0000259" key="1">
    <source>
        <dbReference type="SMART" id="SM00530"/>
    </source>
</evidence>
<evidence type="ECO:0000313" key="2">
    <source>
        <dbReference type="EMBL" id="MXP74328.1"/>
    </source>
</evidence>
<accession>A0A7X3MDC7</accession>
<dbReference type="InterPro" id="IPR001387">
    <property type="entry name" value="Cro/C1-type_HTH"/>
</dbReference>
<dbReference type="AlphaFoldDB" id="A0A7X3MDC7"/>
<dbReference type="CDD" id="cd06260">
    <property type="entry name" value="DUF820-like"/>
    <property type="match status" value="1"/>
</dbReference>
<dbReference type="InterPro" id="IPR008538">
    <property type="entry name" value="Uma2"/>
</dbReference>
<dbReference type="SUPFAM" id="SSF52980">
    <property type="entry name" value="Restriction endonuclease-like"/>
    <property type="match status" value="1"/>
</dbReference>
<proteinExistence type="predicted"/>
<dbReference type="SUPFAM" id="SSF47413">
    <property type="entry name" value="lambda repressor-like DNA-binding domains"/>
    <property type="match status" value="1"/>
</dbReference>
<comment type="caution">
    <text evidence="2">The sequence shown here is derived from an EMBL/GenBank/DDBJ whole genome shotgun (WGS) entry which is preliminary data.</text>
</comment>
<dbReference type="InterPro" id="IPR010982">
    <property type="entry name" value="Lambda_DNA-bd_dom_sf"/>
</dbReference>
<evidence type="ECO:0000313" key="3">
    <source>
        <dbReference type="Proteomes" id="UP000460412"/>
    </source>
</evidence>
<dbReference type="Gene3D" id="3.90.1570.10">
    <property type="entry name" value="tt1808, chain A"/>
    <property type="match status" value="1"/>
</dbReference>
<dbReference type="InterPro" id="IPR012296">
    <property type="entry name" value="Nuclease_put_TT1808"/>
</dbReference>
<dbReference type="CDD" id="cd00093">
    <property type="entry name" value="HTH_XRE"/>
    <property type="match status" value="1"/>
</dbReference>
<dbReference type="InterPro" id="IPR011335">
    <property type="entry name" value="Restrct_endonuc-II-like"/>
</dbReference>
<reference evidence="2 3" key="1">
    <citation type="submission" date="2019-12" db="EMBL/GenBank/DDBJ databases">
        <title>Sporaefaciens musculi gen. nov., sp. nov., a novel bacterium isolated from the caecum of an obese mouse.</title>
        <authorList>
            <person name="Rasmussen T.S."/>
            <person name="Streidl T."/>
            <person name="Hitch T.C.A."/>
            <person name="Wortmann E."/>
            <person name="Deptula P."/>
            <person name="Hansen M."/>
            <person name="Nielsen D.S."/>
            <person name="Clavel T."/>
            <person name="Vogensen F.K."/>
        </authorList>
    </citation>
    <scope>NUCLEOTIDE SEQUENCE [LARGE SCALE GENOMIC DNA]</scope>
    <source>
        <strain evidence="2 3">WCA-9-b2</strain>
    </source>
</reference>
<dbReference type="PANTHER" id="PTHR34107">
    <property type="entry name" value="SLL0198 PROTEIN-RELATED"/>
    <property type="match status" value="1"/>
</dbReference>
<feature type="domain" description="HTH cro/C1-type" evidence="1">
    <location>
        <begin position="5"/>
        <end position="61"/>
    </location>
</feature>
<gene>
    <name evidence="2" type="ORF">GN277_02490</name>
</gene>
<dbReference type="EMBL" id="WUQX01000001">
    <property type="protein sequence ID" value="MXP74328.1"/>
    <property type="molecule type" value="Genomic_DNA"/>
</dbReference>
<dbReference type="RefSeq" id="WP_159749538.1">
    <property type="nucleotide sequence ID" value="NZ_WUQX01000001.1"/>
</dbReference>
<dbReference type="PANTHER" id="PTHR34107:SF4">
    <property type="entry name" value="SLL1222 PROTEIN"/>
    <property type="match status" value="1"/>
</dbReference>
<dbReference type="Pfam" id="PF01381">
    <property type="entry name" value="HTH_3"/>
    <property type="match status" value="1"/>
</dbReference>
<keyword evidence="3" id="KW-1185">Reference proteome</keyword>
<dbReference type="GO" id="GO:0003677">
    <property type="term" value="F:DNA binding"/>
    <property type="evidence" value="ECO:0007669"/>
    <property type="project" value="InterPro"/>
</dbReference>
<organism evidence="2 3">
    <name type="scientific">Sporofaciens musculi</name>
    <dbReference type="NCBI Taxonomy" id="2681861"/>
    <lineage>
        <taxon>Bacteria</taxon>
        <taxon>Bacillati</taxon>
        <taxon>Bacillota</taxon>
        <taxon>Clostridia</taxon>
        <taxon>Lachnospirales</taxon>
        <taxon>Lachnospiraceae</taxon>
        <taxon>Sporofaciens</taxon>
    </lineage>
</organism>
<name>A0A7X3MDC7_9FIRM</name>
<dbReference type="Pfam" id="PF05685">
    <property type="entry name" value="Uma2"/>
    <property type="match status" value="1"/>
</dbReference>